<evidence type="ECO:0000313" key="7">
    <source>
        <dbReference type="EMBL" id="KAK8788161.1"/>
    </source>
</evidence>
<evidence type="ECO:0008006" key="9">
    <source>
        <dbReference type="Google" id="ProtNLM"/>
    </source>
</evidence>
<evidence type="ECO:0000256" key="2">
    <source>
        <dbReference type="ARBA" id="ARBA00022448"/>
    </source>
</evidence>
<keyword evidence="8" id="KW-1185">Reference proteome</keyword>
<feature type="transmembrane region" description="Helical" evidence="6">
    <location>
        <begin position="38"/>
        <end position="69"/>
    </location>
</feature>
<dbReference type="InterPro" id="IPR036259">
    <property type="entry name" value="MFS_trans_sf"/>
</dbReference>
<evidence type="ECO:0000313" key="8">
    <source>
        <dbReference type="Proteomes" id="UP001321473"/>
    </source>
</evidence>
<evidence type="ECO:0000256" key="3">
    <source>
        <dbReference type="ARBA" id="ARBA00022692"/>
    </source>
</evidence>
<dbReference type="Proteomes" id="UP001321473">
    <property type="component" value="Unassembled WGS sequence"/>
</dbReference>
<accession>A0AAQ4FN40</accession>
<organism evidence="7 8">
    <name type="scientific">Amblyomma americanum</name>
    <name type="common">Lone star tick</name>
    <dbReference type="NCBI Taxonomy" id="6943"/>
    <lineage>
        <taxon>Eukaryota</taxon>
        <taxon>Metazoa</taxon>
        <taxon>Ecdysozoa</taxon>
        <taxon>Arthropoda</taxon>
        <taxon>Chelicerata</taxon>
        <taxon>Arachnida</taxon>
        <taxon>Acari</taxon>
        <taxon>Parasitiformes</taxon>
        <taxon>Ixodida</taxon>
        <taxon>Ixodoidea</taxon>
        <taxon>Ixodidae</taxon>
        <taxon>Amblyomminae</taxon>
        <taxon>Amblyomma</taxon>
    </lineage>
</organism>
<evidence type="ECO:0000256" key="5">
    <source>
        <dbReference type="ARBA" id="ARBA00023136"/>
    </source>
</evidence>
<dbReference type="AlphaFoldDB" id="A0AAQ4FN40"/>
<dbReference type="PANTHER" id="PTHR43385">
    <property type="entry name" value="RIBOFLAVIN TRANSPORTER RIBJ"/>
    <property type="match status" value="1"/>
</dbReference>
<dbReference type="GO" id="GO:0016020">
    <property type="term" value="C:membrane"/>
    <property type="evidence" value="ECO:0007669"/>
    <property type="project" value="UniProtKB-SubCell"/>
</dbReference>
<evidence type="ECO:0000256" key="1">
    <source>
        <dbReference type="ARBA" id="ARBA00004141"/>
    </source>
</evidence>
<name>A0AAQ4FN40_AMBAM</name>
<dbReference type="EMBL" id="JARKHS020001098">
    <property type="protein sequence ID" value="KAK8788161.1"/>
    <property type="molecule type" value="Genomic_DNA"/>
</dbReference>
<comment type="subcellular location">
    <subcellularLocation>
        <location evidence="1">Membrane</location>
        <topology evidence="1">Multi-pass membrane protein</topology>
    </subcellularLocation>
</comment>
<dbReference type="InterPro" id="IPR052983">
    <property type="entry name" value="MFS_Riboflavin_Transporter"/>
</dbReference>
<dbReference type="PANTHER" id="PTHR43385:SF1">
    <property type="entry name" value="RIBOFLAVIN TRANSPORTER RIBJ"/>
    <property type="match status" value="1"/>
</dbReference>
<comment type="caution">
    <text evidence="7">The sequence shown here is derived from an EMBL/GenBank/DDBJ whole genome shotgun (WGS) entry which is preliminary data.</text>
</comment>
<feature type="transmembrane region" description="Helical" evidence="6">
    <location>
        <begin position="81"/>
        <end position="107"/>
    </location>
</feature>
<dbReference type="Gene3D" id="1.20.1250.20">
    <property type="entry name" value="MFS general substrate transporter like domains"/>
    <property type="match status" value="1"/>
</dbReference>
<dbReference type="SUPFAM" id="SSF103473">
    <property type="entry name" value="MFS general substrate transporter"/>
    <property type="match status" value="1"/>
</dbReference>
<evidence type="ECO:0000256" key="4">
    <source>
        <dbReference type="ARBA" id="ARBA00022989"/>
    </source>
</evidence>
<proteinExistence type="predicted"/>
<sequence length="163" mass="17627">MVLSTSKQLLTFFSAGQLLGRIALPLMADLLPLCRHPQYALCFLVQCAGLVAIPFVSSYPVVAALSVLVGASQGYILCMKYVLVATYLGVHRTAACCGLVGVVMIPVSALSPRIVGLFRDARGSYDHFYQMLGAISFGCFALFLAFHIFNVVRKKADHAKSHI</sequence>
<gene>
    <name evidence="7" type="ORF">V5799_022064</name>
</gene>
<keyword evidence="4 6" id="KW-1133">Transmembrane helix</keyword>
<evidence type="ECO:0000256" key="6">
    <source>
        <dbReference type="SAM" id="Phobius"/>
    </source>
</evidence>
<protein>
    <recommendedName>
        <fullName evidence="9">Monocarboxylate transporter</fullName>
    </recommendedName>
</protein>
<keyword evidence="3 6" id="KW-0812">Transmembrane</keyword>
<reference evidence="7 8" key="1">
    <citation type="journal article" date="2023" name="Arcadia Sci">
        <title>De novo assembly of a long-read Amblyomma americanum tick genome.</title>
        <authorList>
            <person name="Chou S."/>
            <person name="Poskanzer K.E."/>
            <person name="Rollins M."/>
            <person name="Thuy-Boun P.S."/>
        </authorList>
    </citation>
    <scope>NUCLEOTIDE SEQUENCE [LARGE SCALE GENOMIC DNA]</scope>
    <source>
        <strain evidence="7">F_SG_1</strain>
        <tissue evidence="7">Salivary glands</tissue>
    </source>
</reference>
<keyword evidence="5 6" id="KW-0472">Membrane</keyword>
<feature type="transmembrane region" description="Helical" evidence="6">
    <location>
        <begin position="127"/>
        <end position="152"/>
    </location>
</feature>
<keyword evidence="2" id="KW-0813">Transport</keyword>